<keyword evidence="2" id="KW-1185">Reference proteome</keyword>
<sequence length="63" mass="6579">MDKFAIIGHVNILLNLAIPRPAEDLQVQAVTNAATVSTSEAVTANGSVKKGDKPMKAMNSDNA</sequence>
<protein>
    <submittedName>
        <fullName evidence="1">Uncharacterized protein</fullName>
    </submittedName>
</protein>
<dbReference type="AlphaFoldDB" id="A0A409WCU8"/>
<proteinExistence type="predicted"/>
<evidence type="ECO:0000313" key="1">
    <source>
        <dbReference type="EMBL" id="PPQ76352.1"/>
    </source>
</evidence>
<gene>
    <name evidence="1" type="ORF">CVT25_005387</name>
</gene>
<dbReference type="Proteomes" id="UP000283269">
    <property type="component" value="Unassembled WGS sequence"/>
</dbReference>
<comment type="caution">
    <text evidence="1">The sequence shown here is derived from an EMBL/GenBank/DDBJ whole genome shotgun (WGS) entry which is preliminary data.</text>
</comment>
<accession>A0A409WCU8</accession>
<reference evidence="1 2" key="1">
    <citation type="journal article" date="2018" name="Evol. Lett.">
        <title>Horizontal gene cluster transfer increased hallucinogenic mushroom diversity.</title>
        <authorList>
            <person name="Reynolds H.T."/>
            <person name="Vijayakumar V."/>
            <person name="Gluck-Thaler E."/>
            <person name="Korotkin H.B."/>
            <person name="Matheny P.B."/>
            <person name="Slot J.C."/>
        </authorList>
    </citation>
    <scope>NUCLEOTIDE SEQUENCE [LARGE SCALE GENOMIC DNA]</scope>
    <source>
        <strain evidence="1 2">2631</strain>
    </source>
</reference>
<evidence type="ECO:0000313" key="2">
    <source>
        <dbReference type="Proteomes" id="UP000283269"/>
    </source>
</evidence>
<dbReference type="EMBL" id="NHYD01003520">
    <property type="protein sequence ID" value="PPQ76352.1"/>
    <property type="molecule type" value="Genomic_DNA"/>
</dbReference>
<dbReference type="InParanoid" id="A0A409WCU8"/>
<organism evidence="1 2">
    <name type="scientific">Psilocybe cyanescens</name>
    <dbReference type="NCBI Taxonomy" id="93625"/>
    <lineage>
        <taxon>Eukaryota</taxon>
        <taxon>Fungi</taxon>
        <taxon>Dikarya</taxon>
        <taxon>Basidiomycota</taxon>
        <taxon>Agaricomycotina</taxon>
        <taxon>Agaricomycetes</taxon>
        <taxon>Agaricomycetidae</taxon>
        <taxon>Agaricales</taxon>
        <taxon>Agaricineae</taxon>
        <taxon>Strophariaceae</taxon>
        <taxon>Psilocybe</taxon>
    </lineage>
</organism>
<feature type="non-terminal residue" evidence="1">
    <location>
        <position position="63"/>
    </location>
</feature>
<name>A0A409WCU8_PSICY</name>